<dbReference type="RefSeq" id="WP_153469980.1">
    <property type="nucleotide sequence ID" value="NZ_WBOF01000004.1"/>
</dbReference>
<evidence type="ECO:0000313" key="2">
    <source>
        <dbReference type="EMBL" id="MQS17318.1"/>
    </source>
</evidence>
<keyword evidence="3" id="KW-1185">Reference proteome</keyword>
<dbReference type="EMBL" id="WBOF01000004">
    <property type="protein sequence ID" value="MQS17318.1"/>
    <property type="molecule type" value="Genomic_DNA"/>
</dbReference>
<gene>
    <name evidence="2" type="ORF">F7Q99_35350</name>
</gene>
<accession>A0A6N7L414</accession>
<evidence type="ECO:0000256" key="1">
    <source>
        <dbReference type="SAM" id="MobiDB-lite"/>
    </source>
</evidence>
<reference evidence="2 3" key="1">
    <citation type="submission" date="2019-09" db="EMBL/GenBank/DDBJ databases">
        <title>Genome Sequences of Streptomyces kaniharaensis ATCC 21070.</title>
        <authorList>
            <person name="Zhu W."/>
            <person name="De Crecy-Lagard V."/>
            <person name="Richards N.G."/>
        </authorList>
    </citation>
    <scope>NUCLEOTIDE SEQUENCE [LARGE SCALE GENOMIC DNA]</scope>
    <source>
        <strain evidence="2 3">SF-557</strain>
    </source>
</reference>
<dbReference type="AlphaFoldDB" id="A0A6N7L414"/>
<comment type="caution">
    <text evidence="2">The sequence shown here is derived from an EMBL/GenBank/DDBJ whole genome shotgun (WGS) entry which is preliminary data.</text>
</comment>
<evidence type="ECO:0000313" key="3">
    <source>
        <dbReference type="Proteomes" id="UP000450000"/>
    </source>
</evidence>
<proteinExistence type="predicted"/>
<organism evidence="2 3">
    <name type="scientific">Streptomyces kaniharaensis</name>
    <dbReference type="NCBI Taxonomy" id="212423"/>
    <lineage>
        <taxon>Bacteria</taxon>
        <taxon>Bacillati</taxon>
        <taxon>Actinomycetota</taxon>
        <taxon>Actinomycetes</taxon>
        <taxon>Kitasatosporales</taxon>
        <taxon>Streptomycetaceae</taxon>
        <taxon>Streptomyces</taxon>
    </lineage>
</organism>
<protein>
    <submittedName>
        <fullName evidence="2">Uncharacterized protein</fullName>
    </submittedName>
</protein>
<dbReference type="OrthoDB" id="4082532at2"/>
<feature type="region of interest" description="Disordered" evidence="1">
    <location>
        <begin position="57"/>
        <end position="83"/>
    </location>
</feature>
<sequence>MSPSSPNTSNHQRIARALNSSTGCGYQRALQRVKAAADAGQLPARLDRAGREEAVRMLTESHPQPIPAPPAAASAPPVPSVDKQPSARVLGLVRGGLDKTVAVSDISALAGGHQVLPVDLGELMRVSHEAMERRRALQQKERVVAAMRAERDRKLDPFLFLPTLPEGVREEMDRLLAWTRREPESGEPQ</sequence>
<name>A0A6N7L414_9ACTN</name>
<dbReference type="Proteomes" id="UP000450000">
    <property type="component" value="Unassembled WGS sequence"/>
</dbReference>